<evidence type="ECO:0008006" key="5">
    <source>
        <dbReference type="Google" id="ProtNLM"/>
    </source>
</evidence>
<dbReference type="Pfam" id="PF01436">
    <property type="entry name" value="NHL"/>
    <property type="match status" value="5"/>
</dbReference>
<dbReference type="InterPro" id="IPR011042">
    <property type="entry name" value="6-blade_b-propeller_TolB-like"/>
</dbReference>
<evidence type="ECO:0000313" key="3">
    <source>
        <dbReference type="EMBL" id="MBF9224358.1"/>
    </source>
</evidence>
<dbReference type="PANTHER" id="PTHR13833">
    <property type="match status" value="1"/>
</dbReference>
<feature type="repeat" description="NHL" evidence="2">
    <location>
        <begin position="48"/>
        <end position="77"/>
    </location>
</feature>
<accession>A0ABS0IBJ9</accession>
<evidence type="ECO:0000313" key="4">
    <source>
        <dbReference type="Proteomes" id="UP000618931"/>
    </source>
</evidence>
<evidence type="ECO:0000256" key="1">
    <source>
        <dbReference type="ARBA" id="ARBA00022737"/>
    </source>
</evidence>
<sequence>MTKGFTRLVLAYALVTIAVAAISRRLNTGAVTTLAGTAHQPGTADGVGAAAGFRFPLGVAVDGNGTVYVADQSNHVIRRISPAGAVSTVAGLALSPGTADGSGSTARFRYPYGVAVDGAGTLYVSDQYNHTIRKITPAGVVSTFAGMPDRHGSADGTGSAARFHNPAGIAVDAAGTVYVADEGNHAIRKISPAGVVSTLAGQAFSRGSQDSTGVNAQFDHPTGLAVDAAGTVYVADQNNRTIRRISPAGKVTLLAGQVGRSGSKDTVNLYSRFNFPSAIAVDAVGALYVADRFNHTIRVISAAGQVSTLAGAALGSGTANGVGTTARFNCPMGVAVDAAGAVYVTDQTNHTVRVIR</sequence>
<feature type="repeat" description="NHL" evidence="2">
    <location>
        <begin position="217"/>
        <end position="242"/>
    </location>
</feature>
<dbReference type="RefSeq" id="WP_196295775.1">
    <property type="nucleotide sequence ID" value="NZ_JADQDM010000029.1"/>
</dbReference>
<dbReference type="CDD" id="cd14953">
    <property type="entry name" value="NHL_like_1"/>
    <property type="match status" value="1"/>
</dbReference>
<dbReference type="PROSITE" id="PS51125">
    <property type="entry name" value="NHL"/>
    <property type="match status" value="3"/>
</dbReference>
<feature type="repeat" description="NHL" evidence="2">
    <location>
        <begin position="151"/>
        <end position="193"/>
    </location>
</feature>
<organism evidence="3 4">
    <name type="scientific">Hymenobacter ruricola</name>
    <dbReference type="NCBI Taxonomy" id="2791023"/>
    <lineage>
        <taxon>Bacteria</taxon>
        <taxon>Pseudomonadati</taxon>
        <taxon>Bacteroidota</taxon>
        <taxon>Cytophagia</taxon>
        <taxon>Cytophagales</taxon>
        <taxon>Hymenobacteraceae</taxon>
        <taxon>Hymenobacter</taxon>
    </lineage>
</organism>
<name>A0ABS0IBJ9_9BACT</name>
<comment type="caution">
    <text evidence="3">The sequence shown here is derived from an EMBL/GenBank/DDBJ whole genome shotgun (WGS) entry which is preliminary data.</text>
</comment>
<dbReference type="Proteomes" id="UP000618931">
    <property type="component" value="Unassembled WGS sequence"/>
</dbReference>
<reference evidence="3 4" key="1">
    <citation type="submission" date="2020-11" db="EMBL/GenBank/DDBJ databases">
        <authorList>
            <person name="Kim M.K."/>
        </authorList>
    </citation>
    <scope>NUCLEOTIDE SEQUENCE [LARGE SCALE GENOMIC DNA]</scope>
    <source>
        <strain evidence="3 4">BT662</strain>
    </source>
</reference>
<proteinExistence type="predicted"/>
<keyword evidence="4" id="KW-1185">Reference proteome</keyword>
<dbReference type="Gene3D" id="2.120.10.30">
    <property type="entry name" value="TolB, C-terminal domain"/>
    <property type="match status" value="3"/>
</dbReference>
<keyword evidence="1" id="KW-0677">Repeat</keyword>
<dbReference type="InterPro" id="IPR001258">
    <property type="entry name" value="NHL_repeat"/>
</dbReference>
<dbReference type="EMBL" id="JADQDM010000029">
    <property type="protein sequence ID" value="MBF9224358.1"/>
    <property type="molecule type" value="Genomic_DNA"/>
</dbReference>
<evidence type="ECO:0000256" key="2">
    <source>
        <dbReference type="PROSITE-ProRule" id="PRU00504"/>
    </source>
</evidence>
<gene>
    <name evidence="3" type="ORF">I2H31_24865</name>
</gene>
<dbReference type="PANTHER" id="PTHR13833:SF71">
    <property type="entry name" value="NHL DOMAIN-CONTAINING PROTEIN"/>
    <property type="match status" value="1"/>
</dbReference>
<dbReference type="SUPFAM" id="SSF101898">
    <property type="entry name" value="NHL repeat"/>
    <property type="match status" value="1"/>
</dbReference>
<protein>
    <recommendedName>
        <fullName evidence="5">SMP-30/Gluconolactonase/LRE-like region domain-containing protein</fullName>
    </recommendedName>
</protein>